<evidence type="ECO:0000256" key="1">
    <source>
        <dbReference type="SAM" id="MobiDB-lite"/>
    </source>
</evidence>
<reference evidence="3" key="1">
    <citation type="submission" date="2013-09" db="EMBL/GenBank/DDBJ databases">
        <title>The Genome Sequence of Anopheles culicifacies species A.</title>
        <authorList>
            <consortium name="The Broad Institute Genomics Platform"/>
            <person name="Neafsey D.E."/>
            <person name="Besansky N."/>
            <person name="Howell P."/>
            <person name="Walton C."/>
            <person name="Young S.K."/>
            <person name="Zeng Q."/>
            <person name="Gargeya S."/>
            <person name="Fitzgerald M."/>
            <person name="Haas B."/>
            <person name="Abouelleil A."/>
            <person name="Allen A.W."/>
            <person name="Alvarado L."/>
            <person name="Arachchi H.M."/>
            <person name="Berlin A.M."/>
            <person name="Chapman S.B."/>
            <person name="Gainer-Dewar J."/>
            <person name="Goldberg J."/>
            <person name="Griggs A."/>
            <person name="Gujja S."/>
            <person name="Hansen M."/>
            <person name="Howarth C."/>
            <person name="Imamovic A."/>
            <person name="Ireland A."/>
            <person name="Larimer J."/>
            <person name="McCowan C."/>
            <person name="Murphy C."/>
            <person name="Pearson M."/>
            <person name="Poon T.W."/>
            <person name="Priest M."/>
            <person name="Roberts A."/>
            <person name="Saif S."/>
            <person name="Shea T."/>
            <person name="Sisk P."/>
            <person name="Sykes S."/>
            <person name="Wortman J."/>
            <person name="Nusbaum C."/>
            <person name="Birren B."/>
        </authorList>
    </citation>
    <scope>NUCLEOTIDE SEQUENCE [LARGE SCALE GENOMIC DNA]</scope>
    <source>
        <strain evidence="3">A-37</strain>
    </source>
</reference>
<reference evidence="2" key="2">
    <citation type="submission" date="2020-05" db="UniProtKB">
        <authorList>
            <consortium name="EnsemblMetazoa"/>
        </authorList>
    </citation>
    <scope>IDENTIFICATION</scope>
    <source>
        <strain evidence="2">A-37</strain>
    </source>
</reference>
<evidence type="ECO:0000313" key="2">
    <source>
        <dbReference type="EnsemblMetazoa" id="ACUA011684-PA"/>
    </source>
</evidence>
<dbReference type="EnsemblMetazoa" id="ACUA011684-RA">
    <property type="protein sequence ID" value="ACUA011684-PA"/>
    <property type="gene ID" value="ACUA011684"/>
</dbReference>
<protein>
    <submittedName>
        <fullName evidence="2">Uncharacterized protein</fullName>
    </submittedName>
</protein>
<dbReference type="Proteomes" id="UP000075883">
    <property type="component" value="Unassembled WGS sequence"/>
</dbReference>
<feature type="region of interest" description="Disordered" evidence="1">
    <location>
        <begin position="1"/>
        <end position="36"/>
    </location>
</feature>
<feature type="compositionally biased region" description="Acidic residues" evidence="1">
    <location>
        <begin position="16"/>
        <end position="32"/>
    </location>
</feature>
<evidence type="ECO:0000313" key="3">
    <source>
        <dbReference type="Proteomes" id="UP000075883"/>
    </source>
</evidence>
<name>A0A182M7X6_9DIPT</name>
<dbReference type="EMBL" id="AXCM01004759">
    <property type="status" value="NOT_ANNOTATED_CDS"/>
    <property type="molecule type" value="Genomic_DNA"/>
</dbReference>
<sequence length="149" mass="16749">MATTATVDDAKCDTETNSDEIANGDEDDDDDNALNPSEAISISINRFDAMDDTMGREAFTSGEREQIEDRFPQETNIEDIGLQWLKLNGSELDTEYKQQNLGILERSEIVGNMSNDTSEAIEGLEQQINSFYFYEVSNQEGSHVPLYFN</sequence>
<dbReference type="AlphaFoldDB" id="A0A182M7X6"/>
<organism evidence="2 3">
    <name type="scientific">Anopheles culicifacies</name>
    <dbReference type="NCBI Taxonomy" id="139723"/>
    <lineage>
        <taxon>Eukaryota</taxon>
        <taxon>Metazoa</taxon>
        <taxon>Ecdysozoa</taxon>
        <taxon>Arthropoda</taxon>
        <taxon>Hexapoda</taxon>
        <taxon>Insecta</taxon>
        <taxon>Pterygota</taxon>
        <taxon>Neoptera</taxon>
        <taxon>Endopterygota</taxon>
        <taxon>Diptera</taxon>
        <taxon>Nematocera</taxon>
        <taxon>Culicoidea</taxon>
        <taxon>Culicidae</taxon>
        <taxon>Anophelinae</taxon>
        <taxon>Anopheles</taxon>
        <taxon>culicifacies species complex</taxon>
    </lineage>
</organism>
<keyword evidence="3" id="KW-1185">Reference proteome</keyword>
<accession>A0A182M7X6</accession>
<dbReference type="VEuPathDB" id="VectorBase:ACUA011684"/>
<proteinExistence type="predicted"/>